<evidence type="ECO:0000313" key="2">
    <source>
        <dbReference type="Proteomes" id="UP001345963"/>
    </source>
</evidence>
<protein>
    <submittedName>
        <fullName evidence="1">Uncharacterized protein</fullName>
    </submittedName>
</protein>
<evidence type="ECO:0000313" key="1">
    <source>
        <dbReference type="EMBL" id="MED6253221.1"/>
    </source>
</evidence>
<gene>
    <name evidence="1" type="ORF">ATANTOWER_024622</name>
</gene>
<proteinExistence type="predicted"/>
<keyword evidence="2" id="KW-1185">Reference proteome</keyword>
<sequence length="90" mass="10054">MEVCDEREIAVELHLAVRIGGADNVPVDAEGRHKLSEGKILGEARIRRFESGCEAFRRGYLVVNLGRRQNQGDQIDELPLKDLHFSVVVG</sequence>
<comment type="caution">
    <text evidence="1">The sequence shown here is derived from an EMBL/GenBank/DDBJ whole genome shotgun (WGS) entry which is preliminary data.</text>
</comment>
<dbReference type="Proteomes" id="UP001345963">
    <property type="component" value="Unassembled WGS sequence"/>
</dbReference>
<name>A0ABU7BRC6_9TELE</name>
<organism evidence="1 2">
    <name type="scientific">Ataeniobius toweri</name>
    <dbReference type="NCBI Taxonomy" id="208326"/>
    <lineage>
        <taxon>Eukaryota</taxon>
        <taxon>Metazoa</taxon>
        <taxon>Chordata</taxon>
        <taxon>Craniata</taxon>
        <taxon>Vertebrata</taxon>
        <taxon>Euteleostomi</taxon>
        <taxon>Actinopterygii</taxon>
        <taxon>Neopterygii</taxon>
        <taxon>Teleostei</taxon>
        <taxon>Neoteleostei</taxon>
        <taxon>Acanthomorphata</taxon>
        <taxon>Ovalentaria</taxon>
        <taxon>Atherinomorphae</taxon>
        <taxon>Cyprinodontiformes</taxon>
        <taxon>Goodeidae</taxon>
        <taxon>Ataeniobius</taxon>
    </lineage>
</organism>
<reference evidence="1 2" key="1">
    <citation type="submission" date="2021-07" db="EMBL/GenBank/DDBJ databases">
        <authorList>
            <person name="Palmer J.M."/>
        </authorList>
    </citation>
    <scope>NUCLEOTIDE SEQUENCE [LARGE SCALE GENOMIC DNA]</scope>
    <source>
        <strain evidence="1 2">AT_MEX2019</strain>
        <tissue evidence="1">Muscle</tissue>
    </source>
</reference>
<accession>A0ABU7BRC6</accession>
<dbReference type="EMBL" id="JAHUTI010064605">
    <property type="protein sequence ID" value="MED6253221.1"/>
    <property type="molecule type" value="Genomic_DNA"/>
</dbReference>